<feature type="transmembrane region" description="Helical" evidence="8">
    <location>
        <begin position="133"/>
        <end position="155"/>
    </location>
</feature>
<dbReference type="PANTHER" id="PTHR23502">
    <property type="entry name" value="MAJOR FACILITATOR SUPERFAMILY"/>
    <property type="match status" value="1"/>
</dbReference>
<sequence length="399" mass="41522">MLKPDTLALTVVLALLTALGPLSTDMYLPSLPAIAAGLEATTGQTQLTLSAFLLGFAAGQFFYGPISDRIGRKPVLLFGLGLFTLASLICALSPDIETLIGARFLQALGASGPIVLGRAIVRDFYEGPRAGRELSRMGTIMGVVPAAAPILGGVIERFTGWRVTFGAMILFGLALAAVIVLRMPESIRQKSDVPISFLSILRGFRLLLGHTGYRTYVGLSMLTYGGLFAFISGSSFVLQKIYHLDELSFAFSFTFVVAGFITGTTLAQTLVGRYGLDGTIRLGVTCLALGGVTMLALVLAGVPSSLSISAPMAIYGVGVGLTMPQSMASALMPFPDRAGAASSLLGICQMTFAAIVGILLGRNLDASAIPLPATIATTGVLALALFLATGRARGHQPKG</sequence>
<protein>
    <recommendedName>
        <fullName evidence="8">Bcr/CflA family efflux transporter</fullName>
    </recommendedName>
</protein>
<dbReference type="GO" id="GO:0005886">
    <property type="term" value="C:plasma membrane"/>
    <property type="evidence" value="ECO:0007669"/>
    <property type="project" value="UniProtKB-SubCell"/>
</dbReference>
<evidence type="ECO:0000256" key="7">
    <source>
        <dbReference type="ARBA" id="ARBA00023136"/>
    </source>
</evidence>
<feature type="transmembrane region" description="Helical" evidence="8">
    <location>
        <begin position="340"/>
        <end position="361"/>
    </location>
</feature>
<dbReference type="RefSeq" id="WP_152714746.1">
    <property type="nucleotide sequence ID" value="NZ_VOSJ01000147.1"/>
</dbReference>
<feature type="transmembrane region" description="Helical" evidence="8">
    <location>
        <begin position="100"/>
        <end position="121"/>
    </location>
</feature>
<evidence type="ECO:0000256" key="3">
    <source>
        <dbReference type="ARBA" id="ARBA00022448"/>
    </source>
</evidence>
<keyword evidence="11" id="KW-1185">Reference proteome</keyword>
<dbReference type="InterPro" id="IPR011701">
    <property type="entry name" value="MFS"/>
</dbReference>
<keyword evidence="6 8" id="KW-1133">Transmembrane helix</keyword>
<dbReference type="AlphaFoldDB" id="A0A5N7MWM4"/>
<organism evidence="10 11">
    <name type="scientific">Microvirga tunisiensis</name>
    <dbReference type="NCBI Taxonomy" id="2108360"/>
    <lineage>
        <taxon>Bacteria</taxon>
        <taxon>Pseudomonadati</taxon>
        <taxon>Pseudomonadota</taxon>
        <taxon>Alphaproteobacteria</taxon>
        <taxon>Hyphomicrobiales</taxon>
        <taxon>Methylobacteriaceae</taxon>
        <taxon>Microvirga</taxon>
    </lineage>
</organism>
<keyword evidence="4" id="KW-1003">Cell membrane</keyword>
<evidence type="ECO:0000313" key="11">
    <source>
        <dbReference type="Proteomes" id="UP000403266"/>
    </source>
</evidence>
<feature type="transmembrane region" description="Helical" evidence="8">
    <location>
        <begin position="282"/>
        <end position="302"/>
    </location>
</feature>
<keyword evidence="3 8" id="KW-0813">Transport</keyword>
<feature type="domain" description="Major facilitator superfamily (MFS) profile" evidence="9">
    <location>
        <begin position="9"/>
        <end position="391"/>
    </location>
</feature>
<evidence type="ECO:0000256" key="1">
    <source>
        <dbReference type="ARBA" id="ARBA00004651"/>
    </source>
</evidence>
<evidence type="ECO:0000256" key="8">
    <source>
        <dbReference type="RuleBase" id="RU365088"/>
    </source>
</evidence>
<evidence type="ECO:0000256" key="6">
    <source>
        <dbReference type="ARBA" id="ARBA00022989"/>
    </source>
</evidence>
<gene>
    <name evidence="10" type="ORF">FS320_25730</name>
</gene>
<dbReference type="Proteomes" id="UP000403266">
    <property type="component" value="Unassembled WGS sequence"/>
</dbReference>
<feature type="transmembrane region" description="Helical" evidence="8">
    <location>
        <begin position="47"/>
        <end position="63"/>
    </location>
</feature>
<feature type="transmembrane region" description="Helical" evidence="8">
    <location>
        <begin position="367"/>
        <end position="388"/>
    </location>
</feature>
<evidence type="ECO:0000313" key="10">
    <source>
        <dbReference type="EMBL" id="MPR28456.1"/>
    </source>
</evidence>
<dbReference type="CDD" id="cd17320">
    <property type="entry name" value="MFS_MdfA_MDR_like"/>
    <property type="match status" value="1"/>
</dbReference>
<dbReference type="PANTHER" id="PTHR23502:SF132">
    <property type="entry name" value="POLYAMINE TRANSPORTER 2-RELATED"/>
    <property type="match status" value="1"/>
</dbReference>
<comment type="caution">
    <text evidence="10">The sequence shown here is derived from an EMBL/GenBank/DDBJ whole genome shotgun (WGS) entry which is preliminary data.</text>
</comment>
<keyword evidence="7 8" id="KW-0472">Membrane</keyword>
<name>A0A5N7MWM4_9HYPH</name>
<dbReference type="Gene3D" id="1.20.1720.10">
    <property type="entry name" value="Multidrug resistance protein D"/>
    <property type="match status" value="1"/>
</dbReference>
<feature type="transmembrane region" description="Helical" evidence="8">
    <location>
        <begin position="308"/>
        <end position="328"/>
    </location>
</feature>
<proteinExistence type="inferred from homology"/>
<dbReference type="InterPro" id="IPR020846">
    <property type="entry name" value="MFS_dom"/>
</dbReference>
<comment type="subcellular location">
    <subcellularLocation>
        <location evidence="8">Cell inner membrane</location>
        <topology evidence="8">Multi-pass membrane protein</topology>
    </subcellularLocation>
    <subcellularLocation>
        <location evidence="1">Cell membrane</location>
        <topology evidence="1">Multi-pass membrane protein</topology>
    </subcellularLocation>
</comment>
<dbReference type="OrthoDB" id="9800416at2"/>
<evidence type="ECO:0000259" key="9">
    <source>
        <dbReference type="PROSITE" id="PS50850"/>
    </source>
</evidence>
<dbReference type="GO" id="GO:0042910">
    <property type="term" value="F:xenobiotic transmembrane transporter activity"/>
    <property type="evidence" value="ECO:0007669"/>
    <property type="project" value="InterPro"/>
</dbReference>
<dbReference type="PROSITE" id="PS50850">
    <property type="entry name" value="MFS"/>
    <property type="match status" value="1"/>
</dbReference>
<dbReference type="Pfam" id="PF07690">
    <property type="entry name" value="MFS_1"/>
    <property type="match status" value="1"/>
</dbReference>
<dbReference type="InterPro" id="IPR036259">
    <property type="entry name" value="MFS_trans_sf"/>
</dbReference>
<reference evidence="10 11" key="1">
    <citation type="journal article" date="2019" name="Syst. Appl. Microbiol.">
        <title>Microvirga tunisiensis sp. nov., a root nodule symbiotic bacterium isolated from Lupinus micranthus and L. luteus grown in Northern Tunisia.</title>
        <authorList>
            <person name="Msaddak A."/>
            <person name="Rejili M."/>
            <person name="Duran D."/>
            <person name="Mars M."/>
            <person name="Palacios J.M."/>
            <person name="Ruiz-Argueso T."/>
            <person name="Rey L."/>
            <person name="Imperial J."/>
        </authorList>
    </citation>
    <scope>NUCLEOTIDE SEQUENCE [LARGE SCALE GENOMIC DNA]</scope>
    <source>
        <strain evidence="10 11">Lmie10</strain>
    </source>
</reference>
<evidence type="ECO:0000256" key="5">
    <source>
        <dbReference type="ARBA" id="ARBA00022692"/>
    </source>
</evidence>
<dbReference type="SUPFAM" id="SSF103473">
    <property type="entry name" value="MFS general substrate transporter"/>
    <property type="match status" value="1"/>
</dbReference>
<keyword evidence="8" id="KW-0997">Cell inner membrane</keyword>
<feature type="transmembrane region" description="Helical" evidence="8">
    <location>
        <begin position="215"/>
        <end position="237"/>
    </location>
</feature>
<dbReference type="NCBIfam" id="TIGR00710">
    <property type="entry name" value="efflux_Bcr_CflA"/>
    <property type="match status" value="1"/>
</dbReference>
<evidence type="ECO:0000256" key="2">
    <source>
        <dbReference type="ARBA" id="ARBA00006236"/>
    </source>
</evidence>
<evidence type="ECO:0000256" key="4">
    <source>
        <dbReference type="ARBA" id="ARBA00022475"/>
    </source>
</evidence>
<accession>A0A5N7MWM4</accession>
<feature type="transmembrane region" description="Helical" evidence="8">
    <location>
        <begin position="161"/>
        <end position="181"/>
    </location>
</feature>
<dbReference type="InterPro" id="IPR004812">
    <property type="entry name" value="Efflux_drug-R_Bcr/CmlA"/>
</dbReference>
<feature type="transmembrane region" description="Helical" evidence="8">
    <location>
        <begin position="75"/>
        <end position="94"/>
    </location>
</feature>
<dbReference type="EMBL" id="VOSK01000146">
    <property type="protein sequence ID" value="MPR28456.1"/>
    <property type="molecule type" value="Genomic_DNA"/>
</dbReference>
<feature type="transmembrane region" description="Helical" evidence="8">
    <location>
        <begin position="249"/>
        <end position="270"/>
    </location>
</feature>
<keyword evidence="5 8" id="KW-0812">Transmembrane</keyword>
<dbReference type="GO" id="GO:1990961">
    <property type="term" value="P:xenobiotic detoxification by transmembrane export across the plasma membrane"/>
    <property type="evidence" value="ECO:0007669"/>
    <property type="project" value="InterPro"/>
</dbReference>
<comment type="similarity">
    <text evidence="2 8">Belongs to the major facilitator superfamily. Bcr/CmlA family.</text>
</comment>
<comment type="caution">
    <text evidence="8">Lacks conserved residue(s) required for the propagation of feature annotation.</text>
</comment>